<dbReference type="EMBL" id="JAHUTI010043280">
    <property type="protein sequence ID" value="MED6246501.1"/>
    <property type="molecule type" value="Genomic_DNA"/>
</dbReference>
<protein>
    <submittedName>
        <fullName evidence="2">Uncharacterized protein</fullName>
    </submittedName>
</protein>
<sequence>MSAVAPSAIFLRFNYKISAQESTTHVSDKIILKQKCAAYLKQNSVQVSLQLLGAGLRSFSHQVCLLHQRISAAPALLQQVDRSNSAKTRHTSCRGFQNKPLLRRGS</sequence>
<gene>
    <name evidence="2" type="ORF">ATANTOWER_018915</name>
</gene>
<reference evidence="2 3" key="1">
    <citation type="submission" date="2021-07" db="EMBL/GenBank/DDBJ databases">
        <authorList>
            <person name="Palmer J.M."/>
        </authorList>
    </citation>
    <scope>NUCLEOTIDE SEQUENCE [LARGE SCALE GENOMIC DNA]</scope>
    <source>
        <strain evidence="2 3">AT_MEX2019</strain>
        <tissue evidence="2">Muscle</tissue>
    </source>
</reference>
<organism evidence="2 3">
    <name type="scientific">Ataeniobius toweri</name>
    <dbReference type="NCBI Taxonomy" id="208326"/>
    <lineage>
        <taxon>Eukaryota</taxon>
        <taxon>Metazoa</taxon>
        <taxon>Chordata</taxon>
        <taxon>Craniata</taxon>
        <taxon>Vertebrata</taxon>
        <taxon>Euteleostomi</taxon>
        <taxon>Actinopterygii</taxon>
        <taxon>Neopterygii</taxon>
        <taxon>Teleostei</taxon>
        <taxon>Neoteleostei</taxon>
        <taxon>Acanthomorphata</taxon>
        <taxon>Ovalentaria</taxon>
        <taxon>Atherinomorphae</taxon>
        <taxon>Cyprinodontiformes</taxon>
        <taxon>Goodeidae</taxon>
        <taxon>Ataeniobius</taxon>
    </lineage>
</organism>
<keyword evidence="3" id="KW-1185">Reference proteome</keyword>
<feature type="region of interest" description="Disordered" evidence="1">
    <location>
        <begin position="81"/>
        <end position="106"/>
    </location>
</feature>
<evidence type="ECO:0000256" key="1">
    <source>
        <dbReference type="SAM" id="MobiDB-lite"/>
    </source>
</evidence>
<accession>A0ABU7B7E9</accession>
<evidence type="ECO:0000313" key="2">
    <source>
        <dbReference type="EMBL" id="MED6246501.1"/>
    </source>
</evidence>
<dbReference type="Proteomes" id="UP001345963">
    <property type="component" value="Unassembled WGS sequence"/>
</dbReference>
<name>A0ABU7B7E9_9TELE</name>
<comment type="caution">
    <text evidence="2">The sequence shown here is derived from an EMBL/GenBank/DDBJ whole genome shotgun (WGS) entry which is preliminary data.</text>
</comment>
<evidence type="ECO:0000313" key="3">
    <source>
        <dbReference type="Proteomes" id="UP001345963"/>
    </source>
</evidence>
<proteinExistence type="predicted"/>